<accession>A0A7S3V697</accession>
<sequence length="361" mass="37021">MLHSHLISSALIAAIISLSAQQASSAFVVTSNSSARKLPSSHSNVSPERNTNDAGALVPVPPSQDSPTASPSVSPILFPTSSPTVSPTASPTVSPTTLPTVSPTKGACASNGDGSFGGTSGSEVSVTYNFEMVTAANGSASDALENLEASIANLILSSTLECDVENRRNLKIGLAQRKRHLEIAGLSSKPDDVVTANQCTISTSNEICSVVEGKMTLYVSNNGETYETAVLDEIKRGMGTDGELVSSDDSITELIFFTPATGAIVPPANQTSENNGDGNAPKANGSLSVAGSVAGAVCAFIIAGFFTGRRMMTKKEDGDIDDAEGTDVEAINLNEPSFDTNNQSGLHSILNSSGSVSMSSP</sequence>
<keyword evidence="2" id="KW-0812">Transmembrane</keyword>
<evidence type="ECO:0000313" key="4">
    <source>
        <dbReference type="EMBL" id="CAE0460095.1"/>
    </source>
</evidence>
<dbReference type="AlphaFoldDB" id="A0A7S3V697"/>
<name>A0A7S3V697_9STRA</name>
<feature type="compositionally biased region" description="Polar residues" evidence="1">
    <location>
        <begin position="36"/>
        <end position="53"/>
    </location>
</feature>
<proteinExistence type="predicted"/>
<feature type="region of interest" description="Disordered" evidence="1">
    <location>
        <begin position="36"/>
        <end position="116"/>
    </location>
</feature>
<reference evidence="4" key="1">
    <citation type="submission" date="2021-01" db="EMBL/GenBank/DDBJ databases">
        <authorList>
            <person name="Corre E."/>
            <person name="Pelletier E."/>
            <person name="Niang G."/>
            <person name="Scheremetjew M."/>
            <person name="Finn R."/>
            <person name="Kale V."/>
            <person name="Holt S."/>
            <person name="Cochrane G."/>
            <person name="Meng A."/>
            <person name="Brown T."/>
            <person name="Cohen L."/>
        </authorList>
    </citation>
    <scope>NUCLEOTIDE SEQUENCE</scope>
    <source>
        <strain evidence="4">MM31A-1</strain>
    </source>
</reference>
<keyword evidence="2" id="KW-1133">Transmembrane helix</keyword>
<feature type="compositionally biased region" description="Low complexity" evidence="1">
    <location>
        <begin position="79"/>
        <end position="104"/>
    </location>
</feature>
<dbReference type="EMBL" id="HBIO01006706">
    <property type="protein sequence ID" value="CAE0460095.1"/>
    <property type="molecule type" value="Transcribed_RNA"/>
</dbReference>
<protein>
    <submittedName>
        <fullName evidence="4">Uncharacterized protein</fullName>
    </submittedName>
</protein>
<evidence type="ECO:0000256" key="2">
    <source>
        <dbReference type="SAM" id="Phobius"/>
    </source>
</evidence>
<keyword evidence="3" id="KW-0732">Signal</keyword>
<evidence type="ECO:0000256" key="1">
    <source>
        <dbReference type="SAM" id="MobiDB-lite"/>
    </source>
</evidence>
<keyword evidence="2" id="KW-0472">Membrane</keyword>
<evidence type="ECO:0000256" key="3">
    <source>
        <dbReference type="SAM" id="SignalP"/>
    </source>
</evidence>
<feature type="signal peptide" evidence="3">
    <location>
        <begin position="1"/>
        <end position="25"/>
    </location>
</feature>
<gene>
    <name evidence="4" type="ORF">CDEB00056_LOCUS4936</name>
</gene>
<feature type="transmembrane region" description="Helical" evidence="2">
    <location>
        <begin position="287"/>
        <end position="306"/>
    </location>
</feature>
<organism evidence="4">
    <name type="scientific">Chaetoceros debilis</name>
    <dbReference type="NCBI Taxonomy" id="122233"/>
    <lineage>
        <taxon>Eukaryota</taxon>
        <taxon>Sar</taxon>
        <taxon>Stramenopiles</taxon>
        <taxon>Ochrophyta</taxon>
        <taxon>Bacillariophyta</taxon>
        <taxon>Coscinodiscophyceae</taxon>
        <taxon>Chaetocerotophycidae</taxon>
        <taxon>Chaetocerotales</taxon>
        <taxon>Chaetocerotaceae</taxon>
        <taxon>Chaetoceros</taxon>
    </lineage>
</organism>
<feature type="chain" id="PRO_5030851072" evidence="3">
    <location>
        <begin position="26"/>
        <end position="361"/>
    </location>
</feature>
<feature type="region of interest" description="Disordered" evidence="1">
    <location>
        <begin position="334"/>
        <end position="361"/>
    </location>
</feature>